<keyword evidence="3 7" id="KW-0812">Transmembrane</keyword>
<evidence type="ECO:0000256" key="5">
    <source>
        <dbReference type="ARBA" id="ARBA00023136"/>
    </source>
</evidence>
<evidence type="ECO:0000256" key="3">
    <source>
        <dbReference type="ARBA" id="ARBA00022692"/>
    </source>
</evidence>
<evidence type="ECO:0000256" key="7">
    <source>
        <dbReference type="SAM" id="Phobius"/>
    </source>
</evidence>
<dbReference type="Proteomes" id="UP001325680">
    <property type="component" value="Chromosome"/>
</dbReference>
<protein>
    <submittedName>
        <fullName evidence="8">Cytochrome C oxidase subunit IV family protein</fullName>
    </submittedName>
</protein>
<proteinExistence type="predicted"/>
<feature type="transmembrane region" description="Helical" evidence="7">
    <location>
        <begin position="41"/>
        <end position="61"/>
    </location>
</feature>
<keyword evidence="5 7" id="KW-0472">Membrane</keyword>
<evidence type="ECO:0000256" key="1">
    <source>
        <dbReference type="ARBA" id="ARBA00004651"/>
    </source>
</evidence>
<keyword evidence="4 7" id="KW-1133">Transmembrane helix</keyword>
<accession>A0ABZ0W035</accession>
<keyword evidence="9" id="KW-1185">Reference proteome</keyword>
<dbReference type="Pfam" id="PF03626">
    <property type="entry name" value="COX4_pro"/>
    <property type="match status" value="1"/>
</dbReference>
<dbReference type="RefSeq" id="WP_114790173.1">
    <property type="nucleotide sequence ID" value="NZ_CP139960.1"/>
</dbReference>
<evidence type="ECO:0000256" key="2">
    <source>
        <dbReference type="ARBA" id="ARBA00022475"/>
    </source>
</evidence>
<evidence type="ECO:0000256" key="4">
    <source>
        <dbReference type="ARBA" id="ARBA00022989"/>
    </source>
</evidence>
<gene>
    <name evidence="8" type="ORF">U0035_12800</name>
</gene>
<comment type="subcellular location">
    <subcellularLocation>
        <location evidence="1">Cell membrane</location>
        <topology evidence="1">Multi-pass membrane protein</topology>
    </subcellularLocation>
</comment>
<dbReference type="EMBL" id="CP139960">
    <property type="protein sequence ID" value="WQD36546.1"/>
    <property type="molecule type" value="Genomic_DNA"/>
</dbReference>
<feature type="region of interest" description="Disordered" evidence="6">
    <location>
        <begin position="142"/>
        <end position="161"/>
    </location>
</feature>
<feature type="transmembrane region" description="Helical" evidence="7">
    <location>
        <begin position="67"/>
        <end position="89"/>
    </location>
</feature>
<reference evidence="8 9" key="1">
    <citation type="submission" date="2023-12" db="EMBL/GenBank/DDBJ databases">
        <title>Genome sequencing and assembly of bacterial species from a model synthetic community.</title>
        <authorList>
            <person name="Hogle S.L."/>
        </authorList>
    </citation>
    <scope>NUCLEOTIDE SEQUENCE [LARGE SCALE GENOMIC DNA]</scope>
    <source>
        <strain evidence="8 9">HAMBI_3031</strain>
    </source>
</reference>
<sequence length="161" mass="18250">MSNHYDPTKDISPSAAYPEVTVSHHHSDDATFKKKVWKTTMILSVITIIELAIGFLIYFLHKGEPPYFFILLLKGIVCILTLAKAYYIVSVFMHLGDEIRNFIMTIVVPLALFIWFIIAFLADGQSYKNLRNKYDKHFEETTMPKSHSGAATAEPAKGEGH</sequence>
<evidence type="ECO:0000256" key="6">
    <source>
        <dbReference type="SAM" id="MobiDB-lite"/>
    </source>
</evidence>
<feature type="transmembrane region" description="Helical" evidence="7">
    <location>
        <begin position="101"/>
        <end position="122"/>
    </location>
</feature>
<evidence type="ECO:0000313" key="9">
    <source>
        <dbReference type="Proteomes" id="UP001325680"/>
    </source>
</evidence>
<name>A0ABZ0W035_9BACT</name>
<organism evidence="8 9">
    <name type="scientific">Niabella yanshanensis</name>
    <dbReference type="NCBI Taxonomy" id="577386"/>
    <lineage>
        <taxon>Bacteria</taxon>
        <taxon>Pseudomonadati</taxon>
        <taxon>Bacteroidota</taxon>
        <taxon>Chitinophagia</taxon>
        <taxon>Chitinophagales</taxon>
        <taxon>Chitinophagaceae</taxon>
        <taxon>Niabella</taxon>
    </lineage>
</organism>
<evidence type="ECO:0000313" key="8">
    <source>
        <dbReference type="EMBL" id="WQD36546.1"/>
    </source>
</evidence>
<keyword evidence="2" id="KW-1003">Cell membrane</keyword>
<dbReference type="InterPro" id="IPR005171">
    <property type="entry name" value="Cyt_c_oxidase_su4_prok"/>
</dbReference>